<reference evidence="4" key="1">
    <citation type="submission" date="2016-10" db="EMBL/GenBank/DDBJ databases">
        <authorList>
            <person name="de Groot N.N."/>
        </authorList>
    </citation>
    <scope>NUCLEOTIDE SEQUENCE [LARGE SCALE GENOMIC DNA]</scope>
    <source>
        <strain evidence="4">DSM 13234</strain>
    </source>
</reference>
<keyword evidence="2" id="KW-1133">Transmembrane helix</keyword>
<dbReference type="SUPFAM" id="SSF74653">
    <property type="entry name" value="TolA/TonB C-terminal domain"/>
    <property type="match status" value="1"/>
</dbReference>
<feature type="region of interest" description="Disordered" evidence="1">
    <location>
        <begin position="72"/>
        <end position="156"/>
    </location>
</feature>
<dbReference type="Proteomes" id="UP000182983">
    <property type="component" value="Unassembled WGS sequence"/>
</dbReference>
<name>A0A1H6JUB2_MAGFU</name>
<dbReference type="Gene3D" id="3.30.1150.10">
    <property type="match status" value="1"/>
</dbReference>
<evidence type="ECO:0000313" key="4">
    <source>
        <dbReference type="EMBL" id="SEH65923.1"/>
    </source>
</evidence>
<dbReference type="EMBL" id="FNWO01000004">
    <property type="protein sequence ID" value="SEH32942.1"/>
    <property type="molecule type" value="Genomic_DNA"/>
</dbReference>
<feature type="compositionally biased region" description="Basic and acidic residues" evidence="1">
    <location>
        <begin position="97"/>
        <end position="120"/>
    </location>
</feature>
<feature type="transmembrane region" description="Helical" evidence="2">
    <location>
        <begin position="36"/>
        <end position="55"/>
    </location>
</feature>
<feature type="region of interest" description="Disordered" evidence="1">
    <location>
        <begin position="1"/>
        <end position="27"/>
    </location>
</feature>
<dbReference type="EMBL" id="FNWO01000022">
    <property type="protein sequence ID" value="SEH65923.1"/>
    <property type="molecule type" value="Genomic_DNA"/>
</dbReference>
<dbReference type="RefSeq" id="WP_074766815.1">
    <property type="nucleotide sequence ID" value="NZ_FNWO01000004.1"/>
</dbReference>
<feature type="compositionally biased region" description="Gly residues" evidence="1">
    <location>
        <begin position="146"/>
        <end position="156"/>
    </location>
</feature>
<keyword evidence="2" id="KW-0812">Transmembrane</keyword>
<dbReference type="Pfam" id="PF13103">
    <property type="entry name" value="TonB_2"/>
    <property type="match status" value="1"/>
</dbReference>
<dbReference type="AlphaFoldDB" id="A0A1H6JUB2"/>
<feature type="compositionally biased region" description="Pro residues" evidence="1">
    <location>
        <begin position="75"/>
        <end position="87"/>
    </location>
</feature>
<evidence type="ECO:0000256" key="1">
    <source>
        <dbReference type="SAM" id="MobiDB-lite"/>
    </source>
</evidence>
<evidence type="ECO:0000313" key="3">
    <source>
        <dbReference type="EMBL" id="SEH32942.1"/>
    </source>
</evidence>
<sequence length="253" mass="27086">MTRVSPDRDPDALAASPRHGGRKDARRDFLREHGPALAFVAVLAVGLAVTVVVLTSGESRPAPKRIAEVTIVNIQPPPPPPPPPPQHDQPKMVEQPKMIEPEFKPEQPRPKDEPPPKAADDQPPPGPLGLDQAADGPGDDFNLAGRPGGGGLLGSGGGGGSRWGWYAVMVQAQVEEALRANRRTRSAKTRVEIRLWADADGRVTRVQMAASTGDSDVDYAIKTEILANLQLKEPPPKDMPMPIVARLTARRPG</sequence>
<proteinExistence type="predicted"/>
<evidence type="ECO:0000313" key="5">
    <source>
        <dbReference type="Proteomes" id="UP000182983"/>
    </source>
</evidence>
<keyword evidence="5" id="KW-1185">Reference proteome</keyword>
<evidence type="ECO:0000256" key="2">
    <source>
        <dbReference type="SAM" id="Phobius"/>
    </source>
</evidence>
<protein>
    <submittedName>
        <fullName evidence="3 4">Outer membrane transport energization protein TonB</fullName>
    </submittedName>
</protein>
<feature type="region of interest" description="Disordered" evidence="1">
    <location>
        <begin position="232"/>
        <end position="253"/>
    </location>
</feature>
<reference evidence="5" key="2">
    <citation type="submission" date="2016-10" db="EMBL/GenBank/DDBJ databases">
        <authorList>
            <person name="Varghese N."/>
            <person name="Submissions S."/>
        </authorList>
    </citation>
    <scope>NUCLEOTIDE SEQUENCE [LARGE SCALE GENOMIC DNA]</scope>
    <source>
        <strain evidence="5">DSM 13234</strain>
    </source>
</reference>
<dbReference type="OrthoDB" id="7961236at2"/>
<keyword evidence="2" id="KW-0472">Membrane</keyword>
<feature type="compositionally biased region" description="Basic and acidic residues" evidence="1">
    <location>
        <begin position="1"/>
        <end position="11"/>
    </location>
</feature>
<organism evidence="4 5">
    <name type="scientific">Magnetospirillum fulvum</name>
    <name type="common">Rhodospirillum fulvum</name>
    <dbReference type="NCBI Taxonomy" id="1082"/>
    <lineage>
        <taxon>Bacteria</taxon>
        <taxon>Pseudomonadati</taxon>
        <taxon>Pseudomonadota</taxon>
        <taxon>Alphaproteobacteria</taxon>
        <taxon>Rhodospirillales</taxon>
        <taxon>Rhodospirillaceae</taxon>
        <taxon>Magnetospirillum</taxon>
    </lineage>
</organism>
<gene>
    <name evidence="3" type="ORF">SAMN04244559_01363</name>
    <name evidence="4" type="ORF">SAMN04244559_03340</name>
</gene>
<accession>A0A1H6JUB2</accession>